<reference evidence="4 5" key="1">
    <citation type="submission" date="2018-10" db="EMBL/GenBank/DDBJ databases">
        <authorList>
            <consortium name="Pathogen Informatics"/>
        </authorList>
    </citation>
    <scope>NUCLEOTIDE SEQUENCE [LARGE SCALE GENOMIC DNA]</scope>
</reference>
<name>A0A158QTG0_MESCO</name>
<dbReference type="Gene3D" id="1.10.472.80">
    <property type="entry name" value="Ypt/Rab-GAP domain of gyp1p, domain 3"/>
    <property type="match status" value="1"/>
</dbReference>
<dbReference type="Proteomes" id="UP000267029">
    <property type="component" value="Unassembled WGS sequence"/>
</dbReference>
<protein>
    <recommendedName>
        <fullName evidence="3">Rab-GAP TBC domain-containing protein</fullName>
    </recommendedName>
</protein>
<dbReference type="Gene3D" id="1.10.8.270">
    <property type="entry name" value="putative rabgap domain of human tbc1 domain family member 14 like domains"/>
    <property type="match status" value="1"/>
</dbReference>
<evidence type="ECO:0000256" key="2">
    <source>
        <dbReference type="SAM" id="Phobius"/>
    </source>
</evidence>
<accession>A0A158QTG0</accession>
<evidence type="ECO:0000313" key="4">
    <source>
        <dbReference type="EMBL" id="VDD76947.1"/>
    </source>
</evidence>
<dbReference type="GO" id="GO:0005096">
    <property type="term" value="F:GTPase activator activity"/>
    <property type="evidence" value="ECO:0007669"/>
    <property type="project" value="TreeGrafter"/>
</dbReference>
<dbReference type="PANTHER" id="PTHR47219:SF15">
    <property type="entry name" value="TBC1 DOMAIN FAMILY MEMBER 12 ISOFORM X1"/>
    <property type="match status" value="1"/>
</dbReference>
<feature type="compositionally biased region" description="Low complexity" evidence="1">
    <location>
        <begin position="235"/>
        <end position="258"/>
    </location>
</feature>
<sequence length="594" mass="66570">MTDKACNGEAVNADLTDDNLDATIEDRSAPSSGAVFNNVFQSTTFLHAYDRPRDLPKKDPQEAKRHLKECRKIMQNVSKEQQRKISQANATGSDNSVNYWRLVVVPNWASVGKSSRVYNLWWHGVPSAVRSQVWQAVIGNPLSITRELFEACLAQSRQHIQRLERQRLASECADQAGHRWSSRFLSVGDFQANNNPLRRLLSLPPTSETHGHLQNEHCPSHPTSTMEGSNTKGLSSTAPSSMPTSAPMSPSSFRSLSSQSRDLKSDEDACLQVIGLDVSRTFPMLSMFQPDAPYCQSLHDLLAAYVFFQPSIGYLQGMSFIAAILLLVLGDVYVAFVAFATIMNRPSFYAFYSLDESEVRRITVPFSTYFTAFDILLENHLPRLHEHFAKCKLDSKLYLFDWLFTIFSRSLPLDVNLRIWDLFFRDGEPALLSAALGIMKMYEDQLLTYDFDRLASFLTGPMPDSMSPNDLAACMRALCPSTLAIKSALDKARSLSTYARLSLYGNRALAEVSDVSLRSTITMGDLEDHHDSDTSLWGLLGMCGRRPKHGEGVSSLAHKPASLTSKIPFIRKNPHANEIWCAQVSLDYPKRKFI</sequence>
<evidence type="ECO:0000313" key="5">
    <source>
        <dbReference type="Proteomes" id="UP000267029"/>
    </source>
</evidence>
<feature type="compositionally biased region" description="Polar residues" evidence="1">
    <location>
        <begin position="221"/>
        <end position="234"/>
    </location>
</feature>
<keyword evidence="5" id="KW-1185">Reference proteome</keyword>
<dbReference type="GO" id="GO:0031410">
    <property type="term" value="C:cytoplasmic vesicle"/>
    <property type="evidence" value="ECO:0007669"/>
    <property type="project" value="UniProtKB-ARBA"/>
</dbReference>
<dbReference type="PROSITE" id="PS50086">
    <property type="entry name" value="TBC_RABGAP"/>
    <property type="match status" value="1"/>
</dbReference>
<dbReference type="InterPro" id="IPR035969">
    <property type="entry name" value="Rab-GAP_TBC_sf"/>
</dbReference>
<dbReference type="STRING" id="53468.A0A158QTG0"/>
<dbReference type="InterPro" id="IPR000195">
    <property type="entry name" value="Rab-GAP-TBC_dom"/>
</dbReference>
<proteinExistence type="predicted"/>
<dbReference type="GO" id="GO:0005773">
    <property type="term" value="C:vacuole"/>
    <property type="evidence" value="ECO:0007669"/>
    <property type="project" value="UniProtKB-ARBA"/>
</dbReference>
<dbReference type="SMART" id="SM00164">
    <property type="entry name" value="TBC"/>
    <property type="match status" value="1"/>
</dbReference>
<evidence type="ECO:0000256" key="1">
    <source>
        <dbReference type="SAM" id="MobiDB-lite"/>
    </source>
</evidence>
<feature type="transmembrane region" description="Helical" evidence="2">
    <location>
        <begin position="320"/>
        <end position="342"/>
    </location>
</feature>
<evidence type="ECO:0000259" key="3">
    <source>
        <dbReference type="PROSITE" id="PS50086"/>
    </source>
</evidence>
<dbReference type="FunFam" id="1.10.472.80:FF:000006">
    <property type="entry name" value="TBC1 domain family member 14"/>
    <property type="match status" value="1"/>
</dbReference>
<keyword evidence="2" id="KW-0472">Membrane</keyword>
<feature type="region of interest" description="Disordered" evidence="1">
    <location>
        <begin position="201"/>
        <end position="258"/>
    </location>
</feature>
<keyword evidence="2" id="KW-0812">Transmembrane</keyword>
<dbReference type="OrthoDB" id="294251at2759"/>
<dbReference type="InterPro" id="IPR050302">
    <property type="entry name" value="Rab_GAP_TBC_domain"/>
</dbReference>
<dbReference type="Pfam" id="PF00566">
    <property type="entry name" value="RabGAP-TBC"/>
    <property type="match status" value="1"/>
</dbReference>
<organism evidence="4 5">
    <name type="scientific">Mesocestoides corti</name>
    <name type="common">Flatworm</name>
    <dbReference type="NCBI Taxonomy" id="53468"/>
    <lineage>
        <taxon>Eukaryota</taxon>
        <taxon>Metazoa</taxon>
        <taxon>Spiralia</taxon>
        <taxon>Lophotrochozoa</taxon>
        <taxon>Platyhelminthes</taxon>
        <taxon>Cestoda</taxon>
        <taxon>Eucestoda</taxon>
        <taxon>Cyclophyllidea</taxon>
        <taxon>Mesocestoididae</taxon>
        <taxon>Mesocestoides</taxon>
    </lineage>
</organism>
<keyword evidence="2" id="KW-1133">Transmembrane helix</keyword>
<dbReference type="GO" id="GO:0031267">
    <property type="term" value="F:small GTPase binding"/>
    <property type="evidence" value="ECO:0007669"/>
    <property type="project" value="TreeGrafter"/>
</dbReference>
<dbReference type="SUPFAM" id="SSF47923">
    <property type="entry name" value="Ypt/Rab-GAP domain of gyp1p"/>
    <property type="match status" value="2"/>
</dbReference>
<feature type="compositionally biased region" description="Basic and acidic residues" evidence="1">
    <location>
        <begin position="209"/>
        <end position="219"/>
    </location>
</feature>
<dbReference type="EMBL" id="UXSR01000567">
    <property type="protein sequence ID" value="VDD76947.1"/>
    <property type="molecule type" value="Genomic_DNA"/>
</dbReference>
<gene>
    <name evidence="4" type="ORF">MCOS_LOCUS2950</name>
</gene>
<dbReference type="PANTHER" id="PTHR47219">
    <property type="entry name" value="RAB GTPASE-ACTIVATING PROTEIN 1-LIKE"/>
    <property type="match status" value="1"/>
</dbReference>
<dbReference type="GO" id="GO:0016192">
    <property type="term" value="P:vesicle-mediated transport"/>
    <property type="evidence" value="ECO:0007669"/>
    <property type="project" value="UniProtKB-ARBA"/>
</dbReference>
<dbReference type="Gene3D" id="1.10.10.750">
    <property type="entry name" value="Ypt/Rab-GAP domain of gyp1p, domain 1"/>
    <property type="match status" value="1"/>
</dbReference>
<dbReference type="AlphaFoldDB" id="A0A158QTG0"/>
<feature type="domain" description="Rab-GAP TBC" evidence="3">
    <location>
        <begin position="124"/>
        <end position="427"/>
    </location>
</feature>